<dbReference type="SUPFAM" id="SSF51445">
    <property type="entry name" value="(Trans)glycosidases"/>
    <property type="match status" value="1"/>
</dbReference>
<keyword evidence="5" id="KW-0326">Glycosidase</keyword>
<dbReference type="PANTHER" id="PTHR35923:SF2">
    <property type="entry name" value="ENDOGLUCANASE"/>
    <property type="match status" value="1"/>
</dbReference>
<keyword evidence="6" id="KW-0624">Polysaccharide degradation</keyword>
<dbReference type="CDD" id="cd02961">
    <property type="entry name" value="PDI_a_family"/>
    <property type="match status" value="1"/>
</dbReference>
<protein>
    <submittedName>
        <fullName evidence="10">Cell 5A endo-1,4-betaglucanase</fullName>
    </submittedName>
</protein>
<sequence length="1179" mass="132277">MKINMIITLCLAFFVGIEADVAKGAAAAMGFDAKMAEQAKNLNKFMPGPTGPGFKDKGMTKDAEFQQMGRFGIPDLNNPTTIDLTDLNFDTVVAGDKYVGVLFYAPSMTEFEFYALHWEKASMELSENIKSYTSAEIQMTRFDISEPEHLDIAELYGVSRDKPEMLLFYNGTVLAPISSYIGHADIRQFIIAQTIPSVSYLTCDGELKKWKRRKVFNQSNMKYLAYFDPEVNKEELANFKAIASSMKTRVQFAYVTSKELLAAAIGKNVEATESNLYLLRDFDSPRVIPFPSLQTLPFTRESAEDLVNDYNMPLLTNLGDNEEYRVRNFLSHPKHFRLLAFFKTEADKDTAKPHLESLAKEFGQDLLVAFTIEDPEDSMNFDYQFWDVPSDKPAILVVHMRRDRKYLYAGDDAHSMDQMHSFVSNVLDGKVQPKLKSQVPPTPNNGLVRVLGTNTFAKEVHQNLNQDSLVLLTRSDRHQPSQWFVRQLERFAKVWRRENRLLIARMDMNQNDLLELEDSEMKRLPKLLYISQNTKKSGSGSLGVSLDELYPTMEDLMNFVQTQQSVELQVDNKVWNRVLTEDKELLRKHREAQEKNEDIDHPSDILKELEAEIQSLHQPKDEFSLYTPQEGHYQVPEKIGLHGQDVEFCRHSDETEVESVVEELPKVELTHSEKSSDFKGRIRIWPGVLLLIAFVAVAGVLMAYFGIQGRRDMEDRRFKVQMRRYRIHSINGGITTSGSGSGANVKPLVDDDGVVNNPQVYADQGCALPNYVSKNNKIYAVAKNGTQVPLGIKGLNWFGMETGMAVPFGLWANEHNGTTAFEISSFLAANKFNSVRLPICIQSLVNNVKPNKNMVNTAANQAIDVSSYMSLLQSIIKTLAFRRISVLISLHTLTSRDSGGAWFSSEISASTYLSAVDILTKNLCSNKYWNVIGLDVKNEPYQSTWGDGGAKDFQKGATEIGDRMLSGCPQWLAFVEGIVHLNQAVTIDGTDMTYNDWWGGGLQDAGKKPVTLSTDDKVVYAPHYYTPAVYPQSYLYGTGGTAGPGGTIANYVELSDSDLSARIAGTMESMFGYLAKTHDSAIVLGEFGGLYSTDLHPKLTTKRCTDFTIKEILKPGYSGGYVWSLNPESAYQFNPASNTGNYVEGVLKIDWINVNSPYLNGLKAMNSLPDLKAWPCFSI</sequence>
<keyword evidence="7" id="KW-0472">Membrane</keyword>
<feature type="transmembrane region" description="Helical" evidence="7">
    <location>
        <begin position="684"/>
        <end position="707"/>
    </location>
</feature>
<dbReference type="InterPro" id="IPR001547">
    <property type="entry name" value="Glyco_hydro_5"/>
</dbReference>
<evidence type="ECO:0000256" key="8">
    <source>
        <dbReference type="SAM" id="SignalP"/>
    </source>
</evidence>
<dbReference type="GO" id="GO:0004553">
    <property type="term" value="F:hydrolase activity, hydrolyzing O-glycosyl compounds"/>
    <property type="evidence" value="ECO:0007669"/>
    <property type="project" value="InterPro"/>
</dbReference>
<dbReference type="InterPro" id="IPR036249">
    <property type="entry name" value="Thioredoxin-like_sf"/>
</dbReference>
<comment type="caution">
    <text evidence="10">The sequence shown here is derived from an EMBL/GenBank/DDBJ whole genome shotgun (WGS) entry which is preliminary data.</text>
</comment>
<evidence type="ECO:0000256" key="1">
    <source>
        <dbReference type="ARBA" id="ARBA00005641"/>
    </source>
</evidence>
<accession>A0A1V9YXV6</accession>
<dbReference type="PANTHER" id="PTHR35923">
    <property type="entry name" value="MAJOR EXTRACELLULAR ENDOGLUCANASE"/>
    <property type="match status" value="1"/>
</dbReference>
<keyword evidence="2" id="KW-0378">Hydrolase</keyword>
<dbReference type="STRING" id="74557.A0A1V9YXV6"/>
<organism evidence="10 11">
    <name type="scientific">Thraustotheca clavata</name>
    <dbReference type="NCBI Taxonomy" id="74557"/>
    <lineage>
        <taxon>Eukaryota</taxon>
        <taxon>Sar</taxon>
        <taxon>Stramenopiles</taxon>
        <taxon>Oomycota</taxon>
        <taxon>Saprolegniomycetes</taxon>
        <taxon>Saprolegniales</taxon>
        <taxon>Achlyaceae</taxon>
        <taxon>Thraustotheca</taxon>
    </lineage>
</organism>
<keyword evidence="7" id="KW-0812">Transmembrane</keyword>
<proteinExistence type="inferred from homology"/>
<dbReference type="EMBL" id="JNBS01002535">
    <property type="protein sequence ID" value="OQR90487.1"/>
    <property type="molecule type" value="Genomic_DNA"/>
</dbReference>
<feature type="domain" description="Glycoside hydrolase family 5" evidence="9">
    <location>
        <begin position="788"/>
        <end position="1097"/>
    </location>
</feature>
<keyword evidence="11" id="KW-1185">Reference proteome</keyword>
<name>A0A1V9YXV6_9STRA</name>
<evidence type="ECO:0000313" key="11">
    <source>
        <dbReference type="Proteomes" id="UP000243217"/>
    </source>
</evidence>
<reference evidence="10 11" key="1">
    <citation type="journal article" date="2014" name="Genome Biol. Evol.">
        <title>The secreted proteins of Achlya hypogyna and Thraustotheca clavata identify the ancestral oomycete secretome and reveal gene acquisitions by horizontal gene transfer.</title>
        <authorList>
            <person name="Misner I."/>
            <person name="Blouin N."/>
            <person name="Leonard G."/>
            <person name="Richards T.A."/>
            <person name="Lane C.E."/>
        </authorList>
    </citation>
    <scope>NUCLEOTIDE SEQUENCE [LARGE SCALE GENOMIC DNA]</scope>
    <source>
        <strain evidence="10 11">ATCC 34112</strain>
    </source>
</reference>
<evidence type="ECO:0000256" key="6">
    <source>
        <dbReference type="ARBA" id="ARBA00023326"/>
    </source>
</evidence>
<dbReference type="InterPro" id="IPR018087">
    <property type="entry name" value="Glyco_hydro_5_CS"/>
</dbReference>
<gene>
    <name evidence="10" type="ORF">THRCLA_09325</name>
</gene>
<dbReference type="PROSITE" id="PS00659">
    <property type="entry name" value="GLYCOSYL_HYDROL_F5"/>
    <property type="match status" value="1"/>
</dbReference>
<evidence type="ECO:0000256" key="3">
    <source>
        <dbReference type="ARBA" id="ARBA00023001"/>
    </source>
</evidence>
<evidence type="ECO:0000256" key="7">
    <source>
        <dbReference type="SAM" id="Phobius"/>
    </source>
</evidence>
<dbReference type="Proteomes" id="UP000243217">
    <property type="component" value="Unassembled WGS sequence"/>
</dbReference>
<evidence type="ECO:0000259" key="9">
    <source>
        <dbReference type="Pfam" id="PF00150"/>
    </source>
</evidence>
<evidence type="ECO:0000256" key="4">
    <source>
        <dbReference type="ARBA" id="ARBA00023277"/>
    </source>
</evidence>
<dbReference type="Gene3D" id="3.20.20.80">
    <property type="entry name" value="Glycosidases"/>
    <property type="match status" value="1"/>
</dbReference>
<dbReference type="Pfam" id="PF00150">
    <property type="entry name" value="Cellulase"/>
    <property type="match status" value="1"/>
</dbReference>
<feature type="chain" id="PRO_5013139521" evidence="8">
    <location>
        <begin position="20"/>
        <end position="1179"/>
    </location>
</feature>
<keyword evidence="3" id="KW-0136">Cellulose degradation</keyword>
<dbReference type="AlphaFoldDB" id="A0A1V9YXV6"/>
<feature type="signal peptide" evidence="8">
    <location>
        <begin position="1"/>
        <end position="19"/>
    </location>
</feature>
<dbReference type="OrthoDB" id="427280at2759"/>
<keyword evidence="7" id="KW-1133">Transmembrane helix</keyword>
<comment type="similarity">
    <text evidence="1">Belongs to the glycosyl hydrolase 5 (cellulase A) family.</text>
</comment>
<dbReference type="GO" id="GO:0030245">
    <property type="term" value="P:cellulose catabolic process"/>
    <property type="evidence" value="ECO:0007669"/>
    <property type="project" value="UniProtKB-KW"/>
</dbReference>
<evidence type="ECO:0000256" key="5">
    <source>
        <dbReference type="ARBA" id="ARBA00023295"/>
    </source>
</evidence>
<dbReference type="SUPFAM" id="SSF52833">
    <property type="entry name" value="Thioredoxin-like"/>
    <property type="match status" value="2"/>
</dbReference>
<dbReference type="Pfam" id="PF13848">
    <property type="entry name" value="Thioredoxin_6"/>
    <property type="match status" value="1"/>
</dbReference>
<keyword evidence="8" id="KW-0732">Signal</keyword>
<evidence type="ECO:0000313" key="10">
    <source>
        <dbReference type="EMBL" id="OQR90487.1"/>
    </source>
</evidence>
<keyword evidence="4" id="KW-0119">Carbohydrate metabolism</keyword>
<dbReference type="InterPro" id="IPR017853">
    <property type="entry name" value="GH"/>
</dbReference>
<evidence type="ECO:0000256" key="2">
    <source>
        <dbReference type="ARBA" id="ARBA00022801"/>
    </source>
</evidence>
<dbReference type="Gene3D" id="3.40.30.10">
    <property type="entry name" value="Glutaredoxin"/>
    <property type="match status" value="3"/>
</dbReference>